<dbReference type="GO" id="GO:0008233">
    <property type="term" value="F:peptidase activity"/>
    <property type="evidence" value="ECO:0007669"/>
    <property type="project" value="UniProtKB-KW"/>
</dbReference>
<keyword evidence="2" id="KW-0378">Hydrolase</keyword>
<accession>U7QJG8</accession>
<evidence type="ECO:0000256" key="1">
    <source>
        <dbReference type="SAM" id="Phobius"/>
    </source>
</evidence>
<keyword evidence="1" id="KW-0812">Transmembrane</keyword>
<keyword evidence="1" id="KW-0472">Membrane</keyword>
<dbReference type="Proteomes" id="UP000017127">
    <property type="component" value="Unassembled WGS sequence"/>
</dbReference>
<keyword evidence="3" id="KW-1185">Reference proteome</keyword>
<dbReference type="RefSeq" id="WP_023066401.1">
    <property type="nucleotide sequence ID" value="NZ_AUZM01000022.1"/>
</dbReference>
<gene>
    <name evidence="2" type="ORF">M595_2634</name>
</gene>
<keyword evidence="1" id="KW-1133">Transmembrane helix</keyword>
<evidence type="ECO:0000313" key="2">
    <source>
        <dbReference type="EMBL" id="ERT07387.1"/>
    </source>
</evidence>
<dbReference type="GO" id="GO:0006508">
    <property type="term" value="P:proteolysis"/>
    <property type="evidence" value="ECO:0007669"/>
    <property type="project" value="UniProtKB-KW"/>
</dbReference>
<keyword evidence="2" id="KW-0645">Protease</keyword>
<comment type="caution">
    <text evidence="2">The sequence shown here is derived from an EMBL/GenBank/DDBJ whole genome shotgun (WGS) entry which is preliminary data.</text>
</comment>
<evidence type="ECO:0000313" key="3">
    <source>
        <dbReference type="Proteomes" id="UP000017127"/>
    </source>
</evidence>
<protein>
    <submittedName>
        <fullName evidence="2">CAAX amino terminal protease family domain protein</fullName>
    </submittedName>
</protein>
<dbReference type="EMBL" id="AUZM01000022">
    <property type="protein sequence ID" value="ERT07387.1"/>
    <property type="molecule type" value="Genomic_DNA"/>
</dbReference>
<name>U7QJG8_9CYAN</name>
<dbReference type="AlphaFoldDB" id="U7QJG8"/>
<proteinExistence type="predicted"/>
<reference evidence="2 3" key="1">
    <citation type="journal article" date="2013" name="Front. Microbiol.">
        <title>Comparative genomic analyses of the cyanobacterium, Lyngbya aestuarii BL J, a powerful hydrogen producer.</title>
        <authorList>
            <person name="Kothari A."/>
            <person name="Vaughn M."/>
            <person name="Garcia-Pichel F."/>
        </authorList>
    </citation>
    <scope>NUCLEOTIDE SEQUENCE [LARGE SCALE GENOMIC DNA]</scope>
    <source>
        <strain evidence="2 3">BL J</strain>
    </source>
</reference>
<organism evidence="2 3">
    <name type="scientific">Lyngbya aestuarii BL J</name>
    <dbReference type="NCBI Taxonomy" id="1348334"/>
    <lineage>
        <taxon>Bacteria</taxon>
        <taxon>Bacillati</taxon>
        <taxon>Cyanobacteriota</taxon>
        <taxon>Cyanophyceae</taxon>
        <taxon>Oscillatoriophycideae</taxon>
        <taxon>Oscillatoriales</taxon>
        <taxon>Microcoleaceae</taxon>
        <taxon>Lyngbya</taxon>
    </lineage>
</organism>
<feature type="transmembrane region" description="Helical" evidence="1">
    <location>
        <begin position="12"/>
        <end position="37"/>
    </location>
</feature>
<sequence>MNPWELLNAPAIIKVALFFGVWGLVWLPIAVVTAKALNWHPPQPLKEEQKPFFLALTVCDSSFSGGLSVSSRESILF</sequence>